<evidence type="ECO:0000313" key="6">
    <source>
        <dbReference type="EMBL" id="GAA2728992.1"/>
    </source>
</evidence>
<dbReference type="Gene3D" id="3.40.190.10">
    <property type="entry name" value="Periplasmic binding protein-like II"/>
    <property type="match status" value="1"/>
</dbReference>
<evidence type="ECO:0000256" key="1">
    <source>
        <dbReference type="ARBA" id="ARBA00004196"/>
    </source>
</evidence>
<evidence type="ECO:0000256" key="4">
    <source>
        <dbReference type="ARBA" id="ARBA00022729"/>
    </source>
</evidence>
<comment type="caution">
    <text evidence="6">The sequence shown here is derived from an EMBL/GenBank/DDBJ whole genome shotgun (WGS) entry which is preliminary data.</text>
</comment>
<gene>
    <name evidence="6" type="ORF">GCM10010439_38430</name>
</gene>
<dbReference type="PIRSF" id="PIRSF002741">
    <property type="entry name" value="MppA"/>
    <property type="match status" value="1"/>
</dbReference>
<dbReference type="Proteomes" id="UP001501842">
    <property type="component" value="Unassembled WGS sequence"/>
</dbReference>
<sequence>MDPHASGQSITSMVARPVLDSLVHLDDQGGIKPWLAASWDVSADQKTYTFKLRDGVTFSDGAVLDAAAVKANIEHVVDPKTKSLGAAGYLAPYLKGVSAVDARTVRIELTKPYASLLTVLSTTGYGIESPRTLAGNPAELCQKIVGTGPFVLDGPWRRGQGATYHRNPAYAWAPEGAAHQGPALLDGLAIKLITQDSVRVGALSSGQADFITSVPAIRVASLRDTGRQVRTIDSPGENYSYYPNTTRAPFSDVRIRKAFRAAVDWKTLVDKLYFGVYRQAEGPLSPATRFVAPPAETSAPYDPAAAGRLLDEAGYTGRDSAGYRVKGGTRLTVVWKMAKTAESQENQTLGEQVQAELKKSGIELRIEDLPLSQVIPNAQNGTYDLLATTFTGLDADVLRKLFHSDSIARPGTMGSNIPKYDNAEVDQALLDAQATADESTRAGLYTRIQRRLVEDAVVFPVYVSAATFAADQKVRGVTYTAEGYPDFTGAWRSR</sequence>
<evidence type="ECO:0000256" key="3">
    <source>
        <dbReference type="ARBA" id="ARBA00022448"/>
    </source>
</evidence>
<dbReference type="InterPro" id="IPR000914">
    <property type="entry name" value="SBP_5_dom"/>
</dbReference>
<comment type="similarity">
    <text evidence="2">Belongs to the bacterial solute-binding protein 5 family.</text>
</comment>
<dbReference type="InterPro" id="IPR039424">
    <property type="entry name" value="SBP_5"/>
</dbReference>
<dbReference type="Gene3D" id="3.10.105.10">
    <property type="entry name" value="Dipeptide-binding Protein, Domain 3"/>
    <property type="match status" value="1"/>
</dbReference>
<dbReference type="SUPFAM" id="SSF53850">
    <property type="entry name" value="Periplasmic binding protein-like II"/>
    <property type="match status" value="1"/>
</dbReference>
<evidence type="ECO:0000259" key="5">
    <source>
        <dbReference type="Pfam" id="PF00496"/>
    </source>
</evidence>
<accession>A0ABN3UAX3</accession>
<organism evidence="6 7">
    <name type="scientific">Actinocorallia aurantiaca</name>
    <dbReference type="NCBI Taxonomy" id="46204"/>
    <lineage>
        <taxon>Bacteria</taxon>
        <taxon>Bacillati</taxon>
        <taxon>Actinomycetota</taxon>
        <taxon>Actinomycetes</taxon>
        <taxon>Streptosporangiales</taxon>
        <taxon>Thermomonosporaceae</taxon>
        <taxon>Actinocorallia</taxon>
    </lineage>
</organism>
<dbReference type="PANTHER" id="PTHR30290:SF10">
    <property type="entry name" value="PERIPLASMIC OLIGOPEPTIDE-BINDING PROTEIN-RELATED"/>
    <property type="match status" value="1"/>
</dbReference>
<keyword evidence="3" id="KW-0813">Transport</keyword>
<evidence type="ECO:0000313" key="7">
    <source>
        <dbReference type="Proteomes" id="UP001501842"/>
    </source>
</evidence>
<dbReference type="CDD" id="cd08492">
    <property type="entry name" value="PBP2_NikA_DppA_OppA_like_15"/>
    <property type="match status" value="1"/>
</dbReference>
<feature type="domain" description="Solute-binding protein family 5" evidence="5">
    <location>
        <begin position="31"/>
        <end position="392"/>
    </location>
</feature>
<proteinExistence type="inferred from homology"/>
<dbReference type="PANTHER" id="PTHR30290">
    <property type="entry name" value="PERIPLASMIC BINDING COMPONENT OF ABC TRANSPORTER"/>
    <property type="match status" value="1"/>
</dbReference>
<comment type="subcellular location">
    <subcellularLocation>
        <location evidence="1">Cell envelope</location>
    </subcellularLocation>
</comment>
<keyword evidence="7" id="KW-1185">Reference proteome</keyword>
<dbReference type="Pfam" id="PF00496">
    <property type="entry name" value="SBP_bac_5"/>
    <property type="match status" value="1"/>
</dbReference>
<protein>
    <submittedName>
        <fullName evidence="6">ABC transporter substrate-binding protein</fullName>
    </submittedName>
</protein>
<name>A0ABN3UAX3_9ACTN</name>
<evidence type="ECO:0000256" key="2">
    <source>
        <dbReference type="ARBA" id="ARBA00005695"/>
    </source>
</evidence>
<dbReference type="EMBL" id="BAAATZ010000014">
    <property type="protein sequence ID" value="GAA2728992.1"/>
    <property type="molecule type" value="Genomic_DNA"/>
</dbReference>
<keyword evidence="4" id="KW-0732">Signal</keyword>
<dbReference type="InterPro" id="IPR030678">
    <property type="entry name" value="Peptide/Ni-bd"/>
</dbReference>
<reference evidence="6 7" key="1">
    <citation type="journal article" date="2019" name="Int. J. Syst. Evol. Microbiol.">
        <title>The Global Catalogue of Microorganisms (GCM) 10K type strain sequencing project: providing services to taxonomists for standard genome sequencing and annotation.</title>
        <authorList>
            <consortium name="The Broad Institute Genomics Platform"/>
            <consortium name="The Broad Institute Genome Sequencing Center for Infectious Disease"/>
            <person name="Wu L."/>
            <person name="Ma J."/>
        </authorList>
    </citation>
    <scope>NUCLEOTIDE SEQUENCE [LARGE SCALE GENOMIC DNA]</scope>
    <source>
        <strain evidence="6 7">JCM 8201</strain>
    </source>
</reference>
<dbReference type="RefSeq" id="WP_344451879.1">
    <property type="nucleotide sequence ID" value="NZ_BAAATZ010000014.1"/>
</dbReference>